<comment type="pathway">
    <text evidence="4">Lipid metabolism.</text>
</comment>
<evidence type="ECO:0000313" key="20">
    <source>
        <dbReference type="EMBL" id="PIR87108.1"/>
    </source>
</evidence>
<feature type="transmembrane region" description="Helical" evidence="19">
    <location>
        <begin position="182"/>
        <end position="204"/>
    </location>
</feature>
<evidence type="ECO:0000313" key="21">
    <source>
        <dbReference type="Proteomes" id="UP000229526"/>
    </source>
</evidence>
<comment type="catalytic activity">
    <reaction evidence="1 18">
        <text>a 1,2-diacyl-sn-glycero-3-phosphate + CTP + H(+) = a CDP-1,2-diacyl-sn-glycerol + diphosphate</text>
        <dbReference type="Rhea" id="RHEA:16229"/>
        <dbReference type="ChEBI" id="CHEBI:15378"/>
        <dbReference type="ChEBI" id="CHEBI:33019"/>
        <dbReference type="ChEBI" id="CHEBI:37563"/>
        <dbReference type="ChEBI" id="CHEBI:58332"/>
        <dbReference type="ChEBI" id="CHEBI:58608"/>
        <dbReference type="EC" id="2.7.7.41"/>
    </reaction>
</comment>
<name>A0A2H0UL29_9BACT</name>
<evidence type="ECO:0000256" key="5">
    <source>
        <dbReference type="ARBA" id="ARBA00010185"/>
    </source>
</evidence>
<comment type="pathway">
    <text evidence="3 18">Phospholipid metabolism; CDP-diacylglycerol biosynthesis; CDP-diacylglycerol from sn-glycerol 3-phosphate: step 3/3.</text>
</comment>
<evidence type="ECO:0000256" key="15">
    <source>
        <dbReference type="ARBA" id="ARBA00023136"/>
    </source>
</evidence>
<evidence type="ECO:0000256" key="10">
    <source>
        <dbReference type="ARBA" id="ARBA00022679"/>
    </source>
</evidence>
<dbReference type="Pfam" id="PF01148">
    <property type="entry name" value="CTP_transf_1"/>
    <property type="match status" value="1"/>
</dbReference>
<gene>
    <name evidence="20" type="ORF">COU11_02680</name>
</gene>
<dbReference type="PROSITE" id="PS01315">
    <property type="entry name" value="CDS"/>
    <property type="match status" value="1"/>
</dbReference>
<accession>A0A2H0UL29</accession>
<evidence type="ECO:0000256" key="4">
    <source>
        <dbReference type="ARBA" id="ARBA00005189"/>
    </source>
</evidence>
<keyword evidence="9" id="KW-0444">Lipid biosynthesis</keyword>
<evidence type="ECO:0000256" key="3">
    <source>
        <dbReference type="ARBA" id="ARBA00005119"/>
    </source>
</evidence>
<evidence type="ECO:0000256" key="12">
    <source>
        <dbReference type="ARBA" id="ARBA00022695"/>
    </source>
</evidence>
<keyword evidence="13 19" id="KW-1133">Transmembrane helix</keyword>
<keyword evidence="14" id="KW-0443">Lipid metabolism</keyword>
<comment type="caution">
    <text evidence="20">The sequence shown here is derived from an EMBL/GenBank/DDBJ whole genome shotgun (WGS) entry which is preliminary data.</text>
</comment>
<evidence type="ECO:0000256" key="14">
    <source>
        <dbReference type="ARBA" id="ARBA00023098"/>
    </source>
</evidence>
<feature type="transmembrane region" description="Helical" evidence="19">
    <location>
        <begin position="252"/>
        <end position="276"/>
    </location>
</feature>
<keyword evidence="12 18" id="KW-0548">Nucleotidyltransferase</keyword>
<sequence length="317" mass="34900">MPDANFINPLLNPILTPVLIRTAILLGVGFLVLFAIARFKFSALSQSHLGKRYLGWLILTPIYLAGIFLGGIPALIVLFLFMAAAILEIARMASLPRAYTVLLILLSAWSVIVAGFFTQYFYTLPLLYFIGVTLVAIRINDAKQGLNQAAVSLFSAIWIIFGLSHAVLLGHLNNTLDDSKSLLLLIIFATSLSDIGAYIIGKFFHKISFLDKYKIASNISPNKTYIGIVGHVAGALLGVWFLYFILGGYLPPYQWLIVSVLIGVFGLVGGLTNSLFKRFYAVKDSSQLIPGHGGVLDRIDSMSRVIVILYYYFLLVL</sequence>
<keyword evidence="8" id="KW-1003">Cell membrane</keyword>
<evidence type="ECO:0000256" key="19">
    <source>
        <dbReference type="SAM" id="Phobius"/>
    </source>
</evidence>
<dbReference type="GO" id="GO:0005886">
    <property type="term" value="C:plasma membrane"/>
    <property type="evidence" value="ECO:0007669"/>
    <property type="project" value="UniProtKB-SubCell"/>
</dbReference>
<evidence type="ECO:0000256" key="1">
    <source>
        <dbReference type="ARBA" id="ARBA00001698"/>
    </source>
</evidence>
<reference evidence="21" key="1">
    <citation type="submission" date="2017-09" db="EMBL/GenBank/DDBJ databases">
        <title>Depth-based differentiation of microbial function through sediment-hosted aquifers and enrichment of novel symbionts in the deep terrestrial subsurface.</title>
        <authorList>
            <person name="Probst A.J."/>
            <person name="Ladd B."/>
            <person name="Jarett J.K."/>
            <person name="Geller-Mcgrath D.E."/>
            <person name="Sieber C.M.K."/>
            <person name="Emerson J.B."/>
            <person name="Anantharaman K."/>
            <person name="Thomas B.C."/>
            <person name="Malmstrom R."/>
            <person name="Stieglmeier M."/>
            <person name="Klingl A."/>
            <person name="Woyke T."/>
            <person name="Ryan C.M."/>
            <person name="Banfield J.F."/>
        </authorList>
    </citation>
    <scope>NUCLEOTIDE SEQUENCE [LARGE SCALE GENOMIC DNA]</scope>
</reference>
<evidence type="ECO:0000256" key="17">
    <source>
        <dbReference type="ARBA" id="ARBA00023264"/>
    </source>
</evidence>
<dbReference type="EC" id="2.7.7.41" evidence="6 18"/>
<evidence type="ECO:0000256" key="18">
    <source>
        <dbReference type="RuleBase" id="RU003938"/>
    </source>
</evidence>
<dbReference type="EMBL" id="PFBD01000020">
    <property type="protein sequence ID" value="PIR87108.1"/>
    <property type="molecule type" value="Genomic_DNA"/>
</dbReference>
<organism evidence="20 21">
    <name type="scientific">Candidatus Harrisonbacteria bacterium CG10_big_fil_rev_8_21_14_0_10_49_15</name>
    <dbReference type="NCBI Taxonomy" id="1974587"/>
    <lineage>
        <taxon>Bacteria</taxon>
        <taxon>Candidatus Harrisoniibacteriota</taxon>
    </lineage>
</organism>
<dbReference type="UniPathway" id="UPA00557">
    <property type="reaction ID" value="UER00614"/>
</dbReference>
<dbReference type="Proteomes" id="UP000229526">
    <property type="component" value="Unassembled WGS sequence"/>
</dbReference>
<evidence type="ECO:0000256" key="7">
    <source>
        <dbReference type="ARBA" id="ARBA00019373"/>
    </source>
</evidence>
<feature type="transmembrane region" description="Helical" evidence="19">
    <location>
        <begin position="225"/>
        <end position="246"/>
    </location>
</feature>
<dbReference type="PANTHER" id="PTHR46382">
    <property type="entry name" value="PHOSPHATIDATE CYTIDYLYLTRANSFERASE"/>
    <property type="match status" value="1"/>
</dbReference>
<dbReference type="AlphaFoldDB" id="A0A2H0UL29"/>
<keyword evidence="16" id="KW-0594">Phospholipid biosynthesis</keyword>
<protein>
    <recommendedName>
        <fullName evidence="7 18">Phosphatidate cytidylyltransferase</fullName>
        <ecNumber evidence="6 18">2.7.7.41</ecNumber>
    </recommendedName>
</protein>
<dbReference type="InterPro" id="IPR000374">
    <property type="entry name" value="PC_trans"/>
</dbReference>
<feature type="transmembrane region" description="Helical" evidence="19">
    <location>
        <begin position="53"/>
        <end position="86"/>
    </location>
</feature>
<dbReference type="GO" id="GO:0016024">
    <property type="term" value="P:CDP-diacylglycerol biosynthetic process"/>
    <property type="evidence" value="ECO:0007669"/>
    <property type="project" value="UniProtKB-UniPathway"/>
</dbReference>
<feature type="transmembrane region" description="Helical" evidence="19">
    <location>
        <begin position="98"/>
        <end position="116"/>
    </location>
</feature>
<proteinExistence type="inferred from homology"/>
<feature type="transmembrane region" description="Helical" evidence="19">
    <location>
        <begin position="151"/>
        <end position="170"/>
    </location>
</feature>
<keyword evidence="11 18" id="KW-0812">Transmembrane</keyword>
<evidence type="ECO:0000256" key="9">
    <source>
        <dbReference type="ARBA" id="ARBA00022516"/>
    </source>
</evidence>
<evidence type="ECO:0000256" key="8">
    <source>
        <dbReference type="ARBA" id="ARBA00022475"/>
    </source>
</evidence>
<dbReference type="GO" id="GO:0004605">
    <property type="term" value="F:phosphatidate cytidylyltransferase activity"/>
    <property type="evidence" value="ECO:0007669"/>
    <property type="project" value="UniProtKB-EC"/>
</dbReference>
<evidence type="ECO:0000256" key="16">
    <source>
        <dbReference type="ARBA" id="ARBA00023209"/>
    </source>
</evidence>
<dbReference type="PANTHER" id="PTHR46382:SF1">
    <property type="entry name" value="PHOSPHATIDATE CYTIDYLYLTRANSFERASE"/>
    <property type="match status" value="1"/>
</dbReference>
<evidence type="ECO:0000256" key="2">
    <source>
        <dbReference type="ARBA" id="ARBA00004651"/>
    </source>
</evidence>
<feature type="transmembrane region" description="Helical" evidence="19">
    <location>
        <begin position="18"/>
        <end position="41"/>
    </location>
</feature>
<evidence type="ECO:0000256" key="6">
    <source>
        <dbReference type="ARBA" id="ARBA00012487"/>
    </source>
</evidence>
<keyword evidence="15 19" id="KW-0472">Membrane</keyword>
<evidence type="ECO:0000256" key="13">
    <source>
        <dbReference type="ARBA" id="ARBA00022989"/>
    </source>
</evidence>
<feature type="transmembrane region" description="Helical" evidence="19">
    <location>
        <begin position="122"/>
        <end position="139"/>
    </location>
</feature>
<comment type="similarity">
    <text evidence="5 18">Belongs to the CDS family.</text>
</comment>
<comment type="subcellular location">
    <subcellularLocation>
        <location evidence="2">Cell membrane</location>
        <topology evidence="2">Multi-pass membrane protein</topology>
    </subcellularLocation>
</comment>
<evidence type="ECO:0000256" key="11">
    <source>
        <dbReference type="ARBA" id="ARBA00022692"/>
    </source>
</evidence>
<keyword evidence="17" id="KW-1208">Phospholipid metabolism</keyword>
<keyword evidence="10 18" id="KW-0808">Transferase</keyword>